<protein>
    <submittedName>
        <fullName evidence="2">Uncharacterized protein</fullName>
    </submittedName>
</protein>
<keyword evidence="1" id="KW-0812">Transmembrane</keyword>
<keyword evidence="1" id="KW-1133">Transmembrane helix</keyword>
<evidence type="ECO:0000313" key="2">
    <source>
        <dbReference type="EMBL" id="MBM7633146.1"/>
    </source>
</evidence>
<keyword evidence="1" id="KW-0472">Membrane</keyword>
<reference evidence="2 3" key="1">
    <citation type="submission" date="2021-01" db="EMBL/GenBank/DDBJ databases">
        <title>Genomic Encyclopedia of Type Strains, Phase IV (KMG-IV): sequencing the most valuable type-strain genomes for metagenomic binning, comparative biology and taxonomic classification.</title>
        <authorList>
            <person name="Goeker M."/>
        </authorList>
    </citation>
    <scope>NUCLEOTIDE SEQUENCE [LARGE SCALE GENOMIC DNA]</scope>
    <source>
        <strain evidence="2 3">DSM 25540</strain>
    </source>
</reference>
<accession>A0ABS2PCS9</accession>
<keyword evidence="3" id="KW-1185">Reference proteome</keyword>
<dbReference type="Proteomes" id="UP000741863">
    <property type="component" value="Unassembled WGS sequence"/>
</dbReference>
<feature type="transmembrane region" description="Helical" evidence="1">
    <location>
        <begin position="6"/>
        <end position="25"/>
    </location>
</feature>
<proteinExistence type="predicted"/>
<sequence length="29" mass="3097">MSPKAFYIVTTISLIGGGVAGYYVYQLLA</sequence>
<name>A0ABS2PCS9_9BACL</name>
<evidence type="ECO:0000313" key="3">
    <source>
        <dbReference type="Proteomes" id="UP000741863"/>
    </source>
</evidence>
<evidence type="ECO:0000256" key="1">
    <source>
        <dbReference type="SAM" id="Phobius"/>
    </source>
</evidence>
<organism evidence="2 3">
    <name type="scientific">Geomicrobium sediminis</name>
    <dbReference type="NCBI Taxonomy" id="1347788"/>
    <lineage>
        <taxon>Bacteria</taxon>
        <taxon>Bacillati</taxon>
        <taxon>Bacillota</taxon>
        <taxon>Bacilli</taxon>
        <taxon>Bacillales</taxon>
        <taxon>Geomicrobium</taxon>
    </lineage>
</organism>
<dbReference type="EMBL" id="JAFBEC010000006">
    <property type="protein sequence ID" value="MBM7633146.1"/>
    <property type="molecule type" value="Genomic_DNA"/>
</dbReference>
<comment type="caution">
    <text evidence="2">The sequence shown here is derived from an EMBL/GenBank/DDBJ whole genome shotgun (WGS) entry which is preliminary data.</text>
</comment>
<gene>
    <name evidence="2" type="ORF">JOD17_002240</name>
</gene>